<feature type="compositionally biased region" description="Low complexity" evidence="1">
    <location>
        <begin position="360"/>
        <end position="395"/>
    </location>
</feature>
<name>A0AAE1E8Y3_9GAST</name>
<feature type="compositionally biased region" description="Polar residues" evidence="1">
    <location>
        <begin position="895"/>
        <end position="918"/>
    </location>
</feature>
<feature type="compositionally biased region" description="Gly residues" evidence="1">
    <location>
        <begin position="869"/>
        <end position="880"/>
    </location>
</feature>
<feature type="compositionally biased region" description="Polar residues" evidence="1">
    <location>
        <begin position="1307"/>
        <end position="1319"/>
    </location>
</feature>
<feature type="region of interest" description="Disordered" evidence="1">
    <location>
        <begin position="826"/>
        <end position="918"/>
    </location>
</feature>
<feature type="compositionally biased region" description="Gly residues" evidence="1">
    <location>
        <begin position="709"/>
        <end position="721"/>
    </location>
</feature>
<feature type="region of interest" description="Disordered" evidence="1">
    <location>
        <begin position="20"/>
        <end position="57"/>
    </location>
</feature>
<feature type="compositionally biased region" description="Low complexity" evidence="1">
    <location>
        <begin position="1287"/>
        <end position="1301"/>
    </location>
</feature>
<comment type="caution">
    <text evidence="3">The sequence shown here is derived from an EMBL/GenBank/DDBJ whole genome shotgun (WGS) entry which is preliminary data.</text>
</comment>
<feature type="compositionally biased region" description="Basic and acidic residues" evidence="1">
    <location>
        <begin position="1022"/>
        <end position="1033"/>
    </location>
</feature>
<keyword evidence="2" id="KW-0472">Membrane</keyword>
<keyword evidence="4" id="KW-1185">Reference proteome</keyword>
<sequence length="1393" mass="149950">MSSSNGVESRILLDRDHLTSGMSDESVNNHHQSCDQRHFTSEQTNHRQGHANLDSEPSRELTERWACPYHHNHEGCHGNRKHKVCCIGWRRCENPDFNLDDSALTASGMSTVNSPLCKESLGTAASFCEEPVDVPNSFRYLTVEFSMDLSRRTEKFRDLPSVSSSICSYKQNTLEVEEFLSDYQRCEPKNHVPTSNVTPFFRTHNFCSQGIQKPHHHQSSSLQGFIDCSLVFMEFSKGGWVDLTMSSFFSLRPGVVGAGKACKLFPTVINKALSLSWARTLLVYALVLSILAQTCCEAGLLPRDNKFHLSRGLPDSKRMRQAIPHVQLINDRRRRSPDGGPQTPPAAQSDPSHSNKDRLLNSSNSSSSSESQSPSASEASSSSFFPPLSSSKPPSTVSANTHQVMISPSHHGSPEFIIPDSISQPTLIALLASTLQKLNFIQQGNSSTSRCFRIKKKSTNPLFQEQFLSNKSSLAQDGKEVNFSVEEFYPLPAPVDGNGTSVSSNSSSSAGIDGRDMKENDDDDVVCLNGSFITFNLVPVKTEDVGGKKNSQGKSKSAEDDLLEERGMGKLSRTQIVVISTCSAIIGMFFLIAAFLRIRNYIKRIRLEQALANRPKFRSCSVALRNPTHSMEQLRRDSLASKASHQNSVTTKGSNYSQTNASSREDDSSASSPRHDPDTTPLLIITRAPPGGGADPENPSAVAPIGAGSQIGRGGSNGGPAGSAPHPNMRRLGNVDTPTQSNSSLQYIDEDKAVSKKKGYRIFLTAKDTTNSKCGCSGLVLRPSLTHGYSTGCVFQAPLTSSLVKNSSGEGGGYTICIKGRSVQAISRSPERPGSLPTGRDVTSTGRGQGRREKSTVDQNSVVRTASGGRVGEGGGGSYSSGGIPDASPTALLSPATSSVDGNVNPSFGSGNLSPAQISDNHEDFVMRTASDQRVAGGNDRPSTSDDGTPRETSPPRGDSPRVIGLPRASSSGKSRAGKYQAVRTEEDKAEWSSEDATHTNTSDGQTDPLLEGQPECSDQCEDLRDPSTQETKRSRHKNICPSDSGEAQDTDFVGPENPCLNDQSCFGLTQSDASVCSASNQGREFSGQREYSPEINDPREGTELGLTQDGLAFPTQNSGSCRDGTVSNSLTDLPKTFKAEDSDTLNRSNACSQAEKEAIFAENTCIRLEIPKNCSYSLIPDASKLDTSNTSDKVECGIDSTQNPDRPTSTDPDTTASNAAELEKGKTCSPDTNNSSCFENHRASPIAASLSISGGEYGTRPSHESSSDDQVSHDQSCETVSERIPSLQSLNASSKSSAKLGPDHQGQPSLLSENNNMNKKGVFSGPNSTKQRPFEKKTFSPIHGTNGTDGELCDDDVVGDCSSKPGKLRDISEKDSPCIDVLSDEKLSDEYR</sequence>
<evidence type="ECO:0000256" key="2">
    <source>
        <dbReference type="SAM" id="Phobius"/>
    </source>
</evidence>
<proteinExistence type="predicted"/>
<feature type="region of interest" description="Disordered" evidence="1">
    <location>
        <begin position="1187"/>
        <end position="1217"/>
    </location>
</feature>
<keyword evidence="2" id="KW-1133">Transmembrane helix</keyword>
<reference evidence="3" key="1">
    <citation type="journal article" date="2023" name="G3 (Bethesda)">
        <title>A reference genome for the long-term kleptoplast-retaining sea slug Elysia crispata morphotype clarki.</title>
        <authorList>
            <person name="Eastman K.E."/>
            <person name="Pendleton A.L."/>
            <person name="Shaikh M.A."/>
            <person name="Suttiyut T."/>
            <person name="Ogas R."/>
            <person name="Tomko P."/>
            <person name="Gavelis G."/>
            <person name="Widhalm J.R."/>
            <person name="Wisecaver J.H."/>
        </authorList>
    </citation>
    <scope>NUCLEOTIDE SEQUENCE</scope>
    <source>
        <strain evidence="3">ECLA1</strain>
    </source>
</reference>
<feature type="compositionally biased region" description="Polar residues" evidence="1">
    <location>
        <begin position="20"/>
        <end position="31"/>
    </location>
</feature>
<evidence type="ECO:0000256" key="1">
    <source>
        <dbReference type="SAM" id="MobiDB-lite"/>
    </source>
</evidence>
<feature type="compositionally biased region" description="Basic and acidic residues" evidence="1">
    <location>
        <begin position="663"/>
        <end position="678"/>
    </location>
</feature>
<feature type="region of interest" description="Disordered" evidence="1">
    <location>
        <begin position="325"/>
        <end position="400"/>
    </location>
</feature>
<feature type="compositionally biased region" description="Polar residues" evidence="1">
    <location>
        <begin position="641"/>
        <end position="660"/>
    </location>
</feature>
<dbReference type="Proteomes" id="UP001283361">
    <property type="component" value="Unassembled WGS sequence"/>
</dbReference>
<feature type="region of interest" description="Disordered" evidence="1">
    <location>
        <begin position="628"/>
        <end position="743"/>
    </location>
</feature>
<evidence type="ECO:0000313" key="4">
    <source>
        <dbReference type="Proteomes" id="UP001283361"/>
    </source>
</evidence>
<gene>
    <name evidence="3" type="ORF">RRG08_058337</name>
</gene>
<evidence type="ECO:0000313" key="3">
    <source>
        <dbReference type="EMBL" id="KAK3798661.1"/>
    </source>
</evidence>
<feature type="transmembrane region" description="Helical" evidence="2">
    <location>
        <begin position="281"/>
        <end position="301"/>
    </location>
</feature>
<feature type="region of interest" description="Disordered" evidence="1">
    <location>
        <begin position="931"/>
        <end position="1051"/>
    </location>
</feature>
<protein>
    <submittedName>
        <fullName evidence="3">Uncharacterized protein</fullName>
    </submittedName>
</protein>
<feature type="region of interest" description="Disordered" evidence="1">
    <location>
        <begin position="1253"/>
        <end position="1357"/>
    </location>
</feature>
<feature type="region of interest" description="Disordered" evidence="1">
    <location>
        <begin position="496"/>
        <end position="518"/>
    </location>
</feature>
<feature type="compositionally biased region" description="Basic and acidic residues" evidence="1">
    <location>
        <begin position="984"/>
        <end position="998"/>
    </location>
</feature>
<accession>A0AAE1E8Y3</accession>
<organism evidence="3 4">
    <name type="scientific">Elysia crispata</name>
    <name type="common">lettuce slug</name>
    <dbReference type="NCBI Taxonomy" id="231223"/>
    <lineage>
        <taxon>Eukaryota</taxon>
        <taxon>Metazoa</taxon>
        <taxon>Spiralia</taxon>
        <taxon>Lophotrochozoa</taxon>
        <taxon>Mollusca</taxon>
        <taxon>Gastropoda</taxon>
        <taxon>Heterobranchia</taxon>
        <taxon>Euthyneura</taxon>
        <taxon>Panpulmonata</taxon>
        <taxon>Sacoglossa</taxon>
        <taxon>Placobranchoidea</taxon>
        <taxon>Plakobranchidae</taxon>
        <taxon>Elysia</taxon>
    </lineage>
</organism>
<dbReference type="EMBL" id="JAWDGP010000645">
    <property type="protein sequence ID" value="KAK3798661.1"/>
    <property type="molecule type" value="Genomic_DNA"/>
</dbReference>
<feature type="transmembrane region" description="Helical" evidence="2">
    <location>
        <begin position="576"/>
        <end position="596"/>
    </location>
</feature>
<keyword evidence="2" id="KW-0812">Transmembrane</keyword>
<feature type="compositionally biased region" description="Basic and acidic residues" evidence="1">
    <location>
        <begin position="1262"/>
        <end position="1277"/>
    </location>
</feature>
<feature type="compositionally biased region" description="Low complexity" evidence="1">
    <location>
        <begin position="1204"/>
        <end position="1217"/>
    </location>
</feature>